<keyword evidence="9" id="KW-0238">DNA-binding</keyword>
<feature type="domain" description="ABC transporter" evidence="14">
    <location>
        <begin position="131"/>
        <end position="429"/>
    </location>
</feature>
<sequence>MTGAREHNLAAVDVEIPKRKLTVVTGVSGSGKSSLVFETIAVEGQRQMTEMLPAFVRTFLPSSARPAVDLIEHLPATVAVDQRPLTGGPRSTVGTITDIAPLLRLLFARVGEPFVGYPDAFSFNMPAGMCPECEGLGEVTDVDLAAFLDRTRSLNQGALLAPIFKVGGRDWHLFTASGRLDPDKPVAAYSERELHDLLYATDGTVPLEVAGSTINLAYEGAVVKFRRRYLDQQAEPGERTRRMVQELTTSVPCRACGGSRLSPLALSSRVGGHTIADLCAMEAEDLLGVLAGLEVPAAKPVLDTLVAQVGHLVRIGLGYLSLDRRTGTLSGGESQRVKIVRHLSSSLNDLLYVFDEPSVGLHPRDVHRLTGLLRTLRDKGNTVLVVEHDRDVIAAADHVLDLGPGAGTAGGRVVYAGGVDALPAVDSPTGRAMTGRTRLKDEVRTPTGVLPIVHARTHNLRDLSLDLPTGVLTAIAGVAGAGKSSLVGGAFRAQHPEAVVIDQSLPHANRRSTVITYTQVADQIRGEFARANRVSPALFSANSSGACTTCAGLGVVYTEFGALETVALVCQTCDGRRFGDEVLAYRLRGQTISDVLEMTVAQGREFFAGNRRIAPVLAATADVGLDYLRLGQPLTSLSGGECQRIKLAAHLHGSGTAYVLDEPTTGLHMADVGRLLGVLDRLVDEYAATVIVIEHNLDVLAHADWVVELGPEGGSRGGRILYQGEPRGLVELAGSPTGVHLRRALGMAEVAA</sequence>
<dbReference type="RefSeq" id="WP_239142041.1">
    <property type="nucleotide sequence ID" value="NZ_BONW01000066.1"/>
</dbReference>
<evidence type="ECO:0000256" key="9">
    <source>
        <dbReference type="ARBA" id="ARBA00023125"/>
    </source>
</evidence>
<feature type="domain" description="ABC transporter" evidence="14">
    <location>
        <begin position="437"/>
        <end position="742"/>
    </location>
</feature>
<dbReference type="Gene3D" id="3.40.50.300">
    <property type="entry name" value="P-loop containing nucleotide triphosphate hydrolases"/>
    <property type="match status" value="2"/>
</dbReference>
<evidence type="ECO:0000256" key="10">
    <source>
        <dbReference type="ARBA" id="ARBA00023204"/>
    </source>
</evidence>
<keyword evidence="16" id="KW-1185">Reference proteome</keyword>
<evidence type="ECO:0000256" key="12">
    <source>
        <dbReference type="ARBA" id="ARBA00039316"/>
    </source>
</evidence>
<evidence type="ECO:0000313" key="16">
    <source>
        <dbReference type="Proteomes" id="UP000646749"/>
    </source>
</evidence>
<evidence type="ECO:0000256" key="13">
    <source>
        <dbReference type="ARBA" id="ARBA00042156"/>
    </source>
</evidence>
<comment type="caution">
    <text evidence="15">The sequence shown here is derived from an EMBL/GenBank/DDBJ whole genome shotgun (WGS) entry which is preliminary data.</text>
</comment>
<dbReference type="PROSITE" id="PS50893">
    <property type="entry name" value="ABC_TRANSPORTER_2"/>
    <property type="match status" value="2"/>
</dbReference>
<keyword evidence="7" id="KW-0067">ATP-binding</keyword>
<keyword evidence="8" id="KW-0267">Excision nuclease</keyword>
<reference evidence="15 16" key="1">
    <citation type="submission" date="2021-01" db="EMBL/GenBank/DDBJ databases">
        <title>Whole genome shotgun sequence of Plantactinospora endophytica NBRC 110450.</title>
        <authorList>
            <person name="Komaki H."/>
            <person name="Tamura T."/>
        </authorList>
    </citation>
    <scope>NUCLEOTIDE SEQUENCE [LARGE SCALE GENOMIC DNA]</scope>
    <source>
        <strain evidence="15 16">NBRC 110450</strain>
    </source>
</reference>
<evidence type="ECO:0000256" key="6">
    <source>
        <dbReference type="ARBA" id="ARBA00022769"/>
    </source>
</evidence>
<dbReference type="EMBL" id="BONW01000066">
    <property type="protein sequence ID" value="GIG93392.1"/>
    <property type="molecule type" value="Genomic_DNA"/>
</dbReference>
<comment type="similarity">
    <text evidence="11">Belongs to the ABC transporter superfamily. UvrA family.</text>
</comment>
<evidence type="ECO:0000313" key="15">
    <source>
        <dbReference type="EMBL" id="GIG93392.1"/>
    </source>
</evidence>
<dbReference type="SUPFAM" id="SSF52540">
    <property type="entry name" value="P-loop containing nucleoside triphosphate hydrolases"/>
    <property type="match status" value="2"/>
</dbReference>
<dbReference type="PANTHER" id="PTHR43152">
    <property type="entry name" value="UVRABC SYSTEM PROTEIN A"/>
    <property type="match status" value="1"/>
</dbReference>
<dbReference type="InterPro" id="IPR027417">
    <property type="entry name" value="P-loop_NTPase"/>
</dbReference>
<dbReference type="Gene3D" id="1.20.1580.10">
    <property type="entry name" value="ABC transporter ATPase like domain"/>
    <property type="match status" value="2"/>
</dbReference>
<evidence type="ECO:0000256" key="5">
    <source>
        <dbReference type="ARBA" id="ARBA00022763"/>
    </source>
</evidence>
<keyword evidence="2" id="KW-0963">Cytoplasm</keyword>
<keyword evidence="10" id="KW-0234">DNA repair</keyword>
<protein>
    <recommendedName>
        <fullName evidence="12">UvrABC system protein A</fullName>
    </recommendedName>
    <alternativeName>
        <fullName evidence="13">Excinuclease ABC subunit A</fullName>
    </alternativeName>
</protein>
<dbReference type="PANTHER" id="PTHR43152:SF2">
    <property type="entry name" value="DRUG RESISTANCE ABC TRANSPORTER"/>
    <property type="match status" value="1"/>
</dbReference>
<dbReference type="InterPro" id="IPR003439">
    <property type="entry name" value="ABC_transporter-like_ATP-bd"/>
</dbReference>
<dbReference type="Proteomes" id="UP000646749">
    <property type="component" value="Unassembled WGS sequence"/>
</dbReference>
<evidence type="ECO:0000256" key="11">
    <source>
        <dbReference type="ARBA" id="ARBA00038000"/>
    </source>
</evidence>
<evidence type="ECO:0000256" key="3">
    <source>
        <dbReference type="ARBA" id="ARBA00022737"/>
    </source>
</evidence>
<accession>A0ABQ4EGQ0</accession>
<evidence type="ECO:0000256" key="4">
    <source>
        <dbReference type="ARBA" id="ARBA00022741"/>
    </source>
</evidence>
<dbReference type="Pfam" id="PF00005">
    <property type="entry name" value="ABC_tran"/>
    <property type="match status" value="1"/>
</dbReference>
<gene>
    <name evidence="15" type="primary">uvrA_3</name>
    <name evidence="15" type="ORF">Pen02_83280</name>
</gene>
<keyword evidence="6" id="KW-0228">DNA excision</keyword>
<proteinExistence type="inferred from homology"/>
<evidence type="ECO:0000259" key="14">
    <source>
        <dbReference type="PROSITE" id="PS50893"/>
    </source>
</evidence>
<evidence type="ECO:0000256" key="7">
    <source>
        <dbReference type="ARBA" id="ARBA00022840"/>
    </source>
</evidence>
<keyword evidence="5" id="KW-0227">DNA damage</keyword>
<dbReference type="CDD" id="cd03270">
    <property type="entry name" value="ABC_UvrA_I"/>
    <property type="match status" value="1"/>
</dbReference>
<dbReference type="Gene3D" id="1.10.8.280">
    <property type="entry name" value="ABC transporter ATPase domain-like"/>
    <property type="match status" value="1"/>
</dbReference>
<name>A0ABQ4EGQ0_9ACTN</name>
<evidence type="ECO:0000256" key="1">
    <source>
        <dbReference type="ARBA" id="ARBA00004496"/>
    </source>
</evidence>
<keyword evidence="4" id="KW-0547">Nucleotide-binding</keyword>
<organism evidence="15 16">
    <name type="scientific">Plantactinospora endophytica</name>
    <dbReference type="NCBI Taxonomy" id="673535"/>
    <lineage>
        <taxon>Bacteria</taxon>
        <taxon>Bacillati</taxon>
        <taxon>Actinomycetota</taxon>
        <taxon>Actinomycetes</taxon>
        <taxon>Micromonosporales</taxon>
        <taxon>Micromonosporaceae</taxon>
        <taxon>Plantactinospora</taxon>
    </lineage>
</organism>
<evidence type="ECO:0000256" key="2">
    <source>
        <dbReference type="ARBA" id="ARBA00022490"/>
    </source>
</evidence>
<evidence type="ECO:0000256" key="8">
    <source>
        <dbReference type="ARBA" id="ARBA00022881"/>
    </source>
</evidence>
<keyword evidence="3" id="KW-0677">Repeat</keyword>
<comment type="subcellular location">
    <subcellularLocation>
        <location evidence="1">Cytoplasm</location>
    </subcellularLocation>
</comment>